<sequence>MRALGRTVDLLKLGFIGAQMRAAGYLRREIDPLWLPNKMTKKAREKIKGRIFVHKIASFPTWPNDDMPGGIAMQDVATVGENYKNAKICQYYLMRMRMGRPIPAEGGYLDSEERVREFYFRYVELYRSMRERGYQSDGKDKIAVAIAAEGNFVHVSGGTHRTVAARLLKLPYVKGYIKHIDIEWALKCGREAGSLSLRTITQGIDELILAKRRSDAHLAHSSAQQPLAGSTLSAF</sequence>
<evidence type="ECO:0000313" key="1">
    <source>
        <dbReference type="EMBL" id="MDY0884116.1"/>
    </source>
</evidence>
<dbReference type="EMBL" id="JAXCLW010000003">
    <property type="protein sequence ID" value="MDY0884116.1"/>
    <property type="molecule type" value="Genomic_DNA"/>
</dbReference>
<dbReference type="RefSeq" id="WP_320509167.1">
    <property type="nucleotide sequence ID" value="NZ_JAXCLW010000003.1"/>
</dbReference>
<protein>
    <submittedName>
        <fullName evidence="1">Uncharacterized protein</fullName>
    </submittedName>
</protein>
<dbReference type="Proteomes" id="UP001279642">
    <property type="component" value="Unassembled WGS sequence"/>
</dbReference>
<proteinExistence type="predicted"/>
<comment type="caution">
    <text evidence="1">The sequence shown here is derived from an EMBL/GenBank/DDBJ whole genome shotgun (WGS) entry which is preliminary data.</text>
</comment>
<gene>
    <name evidence="1" type="ORF">SMD27_14815</name>
</gene>
<organism evidence="1 2">
    <name type="scientific">Dongia soli</name>
    <dbReference type="NCBI Taxonomy" id="600628"/>
    <lineage>
        <taxon>Bacteria</taxon>
        <taxon>Pseudomonadati</taxon>
        <taxon>Pseudomonadota</taxon>
        <taxon>Alphaproteobacteria</taxon>
        <taxon>Rhodospirillales</taxon>
        <taxon>Dongiaceae</taxon>
        <taxon>Dongia</taxon>
    </lineage>
</organism>
<accession>A0ABU5ECM1</accession>
<keyword evidence="2" id="KW-1185">Reference proteome</keyword>
<reference evidence="1 2" key="1">
    <citation type="journal article" date="2016" name="Antonie Van Leeuwenhoek">
        <title>Dongia soli sp. nov., isolated from soil from Dokdo, Korea.</title>
        <authorList>
            <person name="Kim D.U."/>
            <person name="Lee H."/>
            <person name="Kim H."/>
            <person name="Kim S.G."/>
            <person name="Ka J.O."/>
        </authorList>
    </citation>
    <scope>NUCLEOTIDE SEQUENCE [LARGE SCALE GENOMIC DNA]</scope>
    <source>
        <strain evidence="1 2">D78</strain>
    </source>
</reference>
<evidence type="ECO:0000313" key="2">
    <source>
        <dbReference type="Proteomes" id="UP001279642"/>
    </source>
</evidence>
<name>A0ABU5ECM1_9PROT</name>